<feature type="compositionally biased region" description="Gly residues" evidence="1">
    <location>
        <begin position="1"/>
        <end position="24"/>
    </location>
</feature>
<evidence type="ECO:0000313" key="2">
    <source>
        <dbReference type="Ensembl" id="ENSJHYP00000005155.1"/>
    </source>
</evidence>
<organism evidence="2 3">
    <name type="scientific">Junco hyemalis</name>
    <name type="common">Dark-eyed junco</name>
    <dbReference type="NCBI Taxonomy" id="40217"/>
    <lineage>
        <taxon>Eukaryota</taxon>
        <taxon>Metazoa</taxon>
        <taxon>Chordata</taxon>
        <taxon>Craniata</taxon>
        <taxon>Vertebrata</taxon>
        <taxon>Euteleostomi</taxon>
        <taxon>Archelosauria</taxon>
        <taxon>Archosauria</taxon>
        <taxon>Dinosauria</taxon>
        <taxon>Saurischia</taxon>
        <taxon>Theropoda</taxon>
        <taxon>Coelurosauria</taxon>
        <taxon>Aves</taxon>
        <taxon>Neognathae</taxon>
        <taxon>Neoaves</taxon>
        <taxon>Telluraves</taxon>
        <taxon>Australaves</taxon>
        <taxon>Passeriformes</taxon>
        <taxon>Passerellidae</taxon>
        <taxon>Junco</taxon>
    </lineage>
</organism>
<evidence type="ECO:0000313" key="3">
    <source>
        <dbReference type="Proteomes" id="UP000694408"/>
    </source>
</evidence>
<reference evidence="2" key="1">
    <citation type="submission" date="2025-08" db="UniProtKB">
        <authorList>
            <consortium name="Ensembl"/>
        </authorList>
    </citation>
    <scope>IDENTIFICATION</scope>
</reference>
<feature type="region of interest" description="Disordered" evidence="1">
    <location>
        <begin position="1"/>
        <end position="36"/>
    </location>
</feature>
<dbReference type="Proteomes" id="UP000694408">
    <property type="component" value="Unplaced"/>
</dbReference>
<accession>A0A8C5IJ59</accession>
<dbReference type="Ensembl" id="ENSJHYT00000006332.1">
    <property type="protein sequence ID" value="ENSJHYP00000005155.1"/>
    <property type="gene ID" value="ENSJHYG00000004221.1"/>
</dbReference>
<sequence>APEGAGKGAQSGEKGSGGPCGRHGGAAHFPAKGSHKAMQSFPFPPGCCVPGVRVVQPRVSSCACVVQWWRLRYRFPSVLFF</sequence>
<reference evidence="2" key="2">
    <citation type="submission" date="2025-09" db="UniProtKB">
        <authorList>
            <consortium name="Ensembl"/>
        </authorList>
    </citation>
    <scope>IDENTIFICATION</scope>
</reference>
<protein>
    <submittedName>
        <fullName evidence="2">Uncharacterized protein</fullName>
    </submittedName>
</protein>
<evidence type="ECO:0000256" key="1">
    <source>
        <dbReference type="SAM" id="MobiDB-lite"/>
    </source>
</evidence>
<name>A0A8C5IJ59_JUNHY</name>
<proteinExistence type="predicted"/>
<dbReference type="AlphaFoldDB" id="A0A8C5IJ59"/>
<keyword evidence="3" id="KW-1185">Reference proteome</keyword>